<reference evidence="7 8" key="1">
    <citation type="submission" date="2016-06" db="EMBL/GenBank/DDBJ databases">
        <title>Evolution of pathogenesis and genome organization in the Tremellales.</title>
        <authorList>
            <person name="Cuomo C."/>
            <person name="Litvintseva A."/>
            <person name="Heitman J."/>
            <person name="Chen Y."/>
            <person name="Sun S."/>
            <person name="Springer D."/>
            <person name="Dromer F."/>
            <person name="Young S."/>
            <person name="Zeng Q."/>
            <person name="Chapman S."/>
            <person name="Gujja S."/>
            <person name="Saif S."/>
            <person name="Birren B."/>
        </authorList>
    </citation>
    <scope>NUCLEOTIDE SEQUENCE [LARGE SCALE GENOMIC DNA]</scope>
    <source>
        <strain evidence="7 8">CBS 7118</strain>
    </source>
</reference>
<protein>
    <recommendedName>
        <fullName evidence="6">TECPR1-like DysF domain-containing protein</fullName>
    </recommendedName>
</protein>
<feature type="region of interest" description="Disordered" evidence="5">
    <location>
        <begin position="82"/>
        <end position="105"/>
    </location>
</feature>
<evidence type="ECO:0000259" key="6">
    <source>
        <dbReference type="Pfam" id="PF06398"/>
    </source>
</evidence>
<dbReference type="Proteomes" id="UP000094819">
    <property type="component" value="Unassembled WGS sequence"/>
</dbReference>
<feature type="compositionally biased region" description="Pro residues" evidence="5">
    <location>
        <begin position="15"/>
        <end position="29"/>
    </location>
</feature>
<dbReference type="RefSeq" id="XP_019028511.1">
    <property type="nucleotide sequence ID" value="XM_019179473.1"/>
</dbReference>
<dbReference type="InterPro" id="IPR052816">
    <property type="entry name" value="Peroxisomal_Membrane_PEX28-32"/>
</dbReference>
<accession>A0A1E3IAM1</accession>
<comment type="subcellular location">
    <subcellularLocation>
        <location evidence="1">Membrane</location>
        <topology evidence="1">Multi-pass membrane protein</topology>
    </subcellularLocation>
</comment>
<evidence type="ECO:0000256" key="4">
    <source>
        <dbReference type="ARBA" id="ARBA00023136"/>
    </source>
</evidence>
<evidence type="ECO:0000256" key="1">
    <source>
        <dbReference type="ARBA" id="ARBA00004141"/>
    </source>
</evidence>
<dbReference type="GO" id="GO:0007031">
    <property type="term" value="P:peroxisome organization"/>
    <property type="evidence" value="ECO:0007669"/>
    <property type="project" value="UniProtKB-ARBA"/>
</dbReference>
<dbReference type="OrthoDB" id="74314at2759"/>
<dbReference type="InterPro" id="IPR010482">
    <property type="entry name" value="TECPR1-like_DysF"/>
</dbReference>
<evidence type="ECO:0000313" key="8">
    <source>
        <dbReference type="Proteomes" id="UP000094819"/>
    </source>
</evidence>
<organism evidence="7 8">
    <name type="scientific">Cryptococcus wingfieldii CBS 7118</name>
    <dbReference type="NCBI Taxonomy" id="1295528"/>
    <lineage>
        <taxon>Eukaryota</taxon>
        <taxon>Fungi</taxon>
        <taxon>Dikarya</taxon>
        <taxon>Basidiomycota</taxon>
        <taxon>Agaricomycotina</taxon>
        <taxon>Tremellomycetes</taxon>
        <taxon>Tremellales</taxon>
        <taxon>Cryptococcaceae</taxon>
        <taxon>Cryptococcus</taxon>
    </lineage>
</organism>
<dbReference type="AlphaFoldDB" id="A0A1E3IAM1"/>
<feature type="region of interest" description="Disordered" evidence="5">
    <location>
        <begin position="10"/>
        <end position="56"/>
    </location>
</feature>
<name>A0A1E3IAM1_9TREE</name>
<proteinExistence type="predicted"/>
<gene>
    <name evidence="7" type="ORF">L198_07478</name>
</gene>
<evidence type="ECO:0000256" key="2">
    <source>
        <dbReference type="ARBA" id="ARBA00022692"/>
    </source>
</evidence>
<keyword evidence="2" id="KW-0812">Transmembrane</keyword>
<comment type="caution">
    <text evidence="7">The sequence shown here is derived from an EMBL/GenBank/DDBJ whole genome shotgun (WGS) entry which is preliminary data.</text>
</comment>
<evidence type="ECO:0000256" key="5">
    <source>
        <dbReference type="SAM" id="MobiDB-lite"/>
    </source>
</evidence>
<feature type="region of interest" description="Disordered" evidence="5">
    <location>
        <begin position="203"/>
        <end position="224"/>
    </location>
</feature>
<dbReference type="EMBL" id="AWGH01000035">
    <property type="protein sequence ID" value="ODN85650.1"/>
    <property type="molecule type" value="Genomic_DNA"/>
</dbReference>
<dbReference type="Pfam" id="PF06398">
    <property type="entry name" value="Pex24p"/>
    <property type="match status" value="1"/>
</dbReference>
<feature type="compositionally biased region" description="Gly residues" evidence="5">
    <location>
        <begin position="89"/>
        <end position="99"/>
    </location>
</feature>
<sequence>MPFIPPYLCDSLPPSAVPIDPPPTRPQPAPSRHERRPDAHLPFPPSHARGKATSSSLGLGLPSISTNVSDLLLSSLLPPDLPKIPSGGRPSGVGVGTGGPRELTTQREGLSVPVLSNNFRRFVTRVGPIFWLQDRVEEVVFWRKPVWTWGWMLAWAFICFQPRVLLLLPSLGLLVLLLHIHERNHPLPSLLGIIAPAPLATTRVEQQGSEKGEDSPGRLAYTSTTTRDESGEVIGVPAVPPKEAESGVDYYMNIQAIQNLMGLVSDAYDYIAPRFNVIQHPSQNTSPTSLPFTHTHLILLLLPPTLILPLTPPQLLPYLLLPLGLLPPLVFHPNLTPWLLALPHDRRVRRVRDLVEHWLLTDRLPDTFSGKTISQVCVWENERLDPKLPAPGPIPPTAWSSRYLRQGDRQAWIKSSEPALNLESSAEDKEGAGCLWKSTETTLSPEADEGVEAQVLALKPGWEWVPGEEWRVDMSGEWSGFGIDDEGWSYTDDSWQNASPTPYTEADVPNTNTSSSASAFANASAYGSLSLGRDMPNLGLRRVTRRRRWWKRVYRVES</sequence>
<keyword evidence="4" id="KW-0472">Membrane</keyword>
<evidence type="ECO:0000313" key="7">
    <source>
        <dbReference type="EMBL" id="ODN85650.1"/>
    </source>
</evidence>
<feature type="domain" description="TECPR1-like DysF" evidence="6">
    <location>
        <begin position="110"/>
        <end position="499"/>
    </location>
</feature>
<dbReference type="PANTHER" id="PTHR28304:SF2">
    <property type="entry name" value="PEROXISOMAL MEMBRANE PROTEIN PEX29"/>
    <property type="match status" value="1"/>
</dbReference>
<dbReference type="GeneID" id="30196689"/>
<evidence type="ECO:0000256" key="3">
    <source>
        <dbReference type="ARBA" id="ARBA00022989"/>
    </source>
</evidence>
<keyword evidence="3" id="KW-1133">Transmembrane helix</keyword>
<dbReference type="GO" id="GO:0005778">
    <property type="term" value="C:peroxisomal membrane"/>
    <property type="evidence" value="ECO:0007669"/>
    <property type="project" value="TreeGrafter"/>
</dbReference>
<dbReference type="PANTHER" id="PTHR28304">
    <property type="entry name" value="PEROXISOMAL MEMBRANE PROTEIN PEX29"/>
    <property type="match status" value="1"/>
</dbReference>
<feature type="region of interest" description="Disordered" evidence="5">
    <location>
        <begin position="494"/>
        <end position="515"/>
    </location>
</feature>
<keyword evidence="8" id="KW-1185">Reference proteome</keyword>